<accession>A0A6L6YI40</accession>
<dbReference type="AlphaFoldDB" id="A0A6L6YI40"/>
<dbReference type="GO" id="GO:0009306">
    <property type="term" value="P:protein secretion"/>
    <property type="evidence" value="ECO:0007669"/>
    <property type="project" value="UniProtKB-UniRule"/>
</dbReference>
<comment type="subcellular location">
    <subcellularLocation>
        <location evidence="1">Membrane</location>
    </subcellularLocation>
</comment>
<evidence type="ECO:0000256" key="6">
    <source>
        <dbReference type="ARBA" id="ARBA00022989"/>
    </source>
</evidence>
<feature type="transmembrane region" description="Helical" evidence="9">
    <location>
        <begin position="42"/>
        <end position="63"/>
    </location>
</feature>
<dbReference type="OrthoDB" id="9806365at2"/>
<evidence type="ECO:0000256" key="9">
    <source>
        <dbReference type="HAMAP-Rule" id="MF_00422"/>
    </source>
</evidence>
<keyword evidence="8 9" id="KW-0472">Membrane</keyword>
<dbReference type="NCBIfam" id="NF004371">
    <property type="entry name" value="PRK05740.1-1"/>
    <property type="match status" value="1"/>
</dbReference>
<dbReference type="GO" id="GO:0006605">
    <property type="term" value="P:protein targeting"/>
    <property type="evidence" value="ECO:0007669"/>
    <property type="project" value="UniProtKB-UniRule"/>
</dbReference>
<dbReference type="InterPro" id="IPR001901">
    <property type="entry name" value="Translocase_SecE/Sec61-g"/>
</dbReference>
<keyword evidence="2 9" id="KW-0813">Transport</keyword>
<proteinExistence type="inferred from homology"/>
<evidence type="ECO:0000256" key="8">
    <source>
        <dbReference type="ARBA" id="ARBA00023136"/>
    </source>
</evidence>
<reference evidence="10 11" key="1">
    <citation type="submission" date="2019-12" db="EMBL/GenBank/DDBJ databases">
        <title>Microbes associate with the intestines of laboratory mice.</title>
        <authorList>
            <person name="Navarre W."/>
            <person name="Wong E."/>
        </authorList>
    </citation>
    <scope>NUCLEOTIDE SEQUENCE [LARGE SCALE GENOMIC DNA]</scope>
    <source>
        <strain evidence="10 11">NM82_D38</strain>
    </source>
</reference>
<dbReference type="EMBL" id="WSRP01000021">
    <property type="protein sequence ID" value="MVX57054.1"/>
    <property type="molecule type" value="Genomic_DNA"/>
</dbReference>
<evidence type="ECO:0000256" key="2">
    <source>
        <dbReference type="ARBA" id="ARBA00022448"/>
    </source>
</evidence>
<dbReference type="Gene3D" id="1.20.5.1030">
    <property type="entry name" value="Preprotein translocase secy subunit"/>
    <property type="match status" value="1"/>
</dbReference>
<evidence type="ECO:0000256" key="7">
    <source>
        <dbReference type="ARBA" id="ARBA00023010"/>
    </source>
</evidence>
<protein>
    <recommendedName>
        <fullName evidence="9">Protein translocase subunit SecE</fullName>
    </recommendedName>
</protein>
<feature type="transmembrane region" description="Helical" evidence="9">
    <location>
        <begin position="90"/>
        <end position="111"/>
    </location>
</feature>
<comment type="caution">
    <text evidence="9">Lacks conserved residue(s) required for the propagation of feature annotation.</text>
</comment>
<keyword evidence="3 9" id="KW-1003">Cell membrane</keyword>
<evidence type="ECO:0000256" key="3">
    <source>
        <dbReference type="ARBA" id="ARBA00022475"/>
    </source>
</evidence>
<dbReference type="HAMAP" id="MF_00422">
    <property type="entry name" value="SecE"/>
    <property type="match status" value="1"/>
</dbReference>
<comment type="function">
    <text evidence="9">Essential subunit of the Sec protein translocation channel SecYEG. Clamps together the 2 halves of SecY. May contact the channel plug during translocation.</text>
</comment>
<dbReference type="PANTHER" id="PTHR33910:SF1">
    <property type="entry name" value="PROTEIN TRANSLOCASE SUBUNIT SECE"/>
    <property type="match status" value="1"/>
</dbReference>
<dbReference type="NCBIfam" id="TIGR00964">
    <property type="entry name" value="secE_bact"/>
    <property type="match status" value="1"/>
</dbReference>
<gene>
    <name evidence="9 10" type="primary">secE</name>
    <name evidence="10" type="ORF">E5987_07505</name>
</gene>
<dbReference type="GO" id="GO:0065002">
    <property type="term" value="P:intracellular protein transmembrane transport"/>
    <property type="evidence" value="ECO:0007669"/>
    <property type="project" value="UniProtKB-UniRule"/>
</dbReference>
<dbReference type="Pfam" id="PF00584">
    <property type="entry name" value="SecE"/>
    <property type="match status" value="1"/>
</dbReference>
<comment type="similarity">
    <text evidence="9">Belongs to the SecE/SEC61-gamma family.</text>
</comment>
<keyword evidence="6 9" id="KW-1133">Transmembrane helix</keyword>
<evidence type="ECO:0000256" key="5">
    <source>
        <dbReference type="ARBA" id="ARBA00022927"/>
    </source>
</evidence>
<name>A0A6L6YI40_9BURK</name>
<evidence type="ECO:0000256" key="4">
    <source>
        <dbReference type="ARBA" id="ARBA00022692"/>
    </source>
</evidence>
<sequence length="127" mass="13656">MSTQKTAPAPESKGGIVLMTIAVLIALSGVFAFALLAEQPTAVRAGILVGCLAVGVVIGWFSAPGKEFAAYCRASYEELRRVVWPTRKETVNTTGLVCAFVVVVAFFLFVVDKLIEFLLYDVLLSLI</sequence>
<dbReference type="Proteomes" id="UP000472580">
    <property type="component" value="Unassembled WGS sequence"/>
</dbReference>
<dbReference type="InterPro" id="IPR005807">
    <property type="entry name" value="SecE_bac"/>
</dbReference>
<evidence type="ECO:0000313" key="11">
    <source>
        <dbReference type="Proteomes" id="UP000472580"/>
    </source>
</evidence>
<keyword evidence="7 9" id="KW-0811">Translocation</keyword>
<dbReference type="GO" id="GO:0043952">
    <property type="term" value="P:protein transport by the Sec complex"/>
    <property type="evidence" value="ECO:0007669"/>
    <property type="project" value="UniProtKB-UniRule"/>
</dbReference>
<dbReference type="InterPro" id="IPR038379">
    <property type="entry name" value="SecE_sf"/>
</dbReference>
<organism evidence="10 11">
    <name type="scientific">Parasutterella muris</name>
    <dbReference type="NCBI Taxonomy" id="2565572"/>
    <lineage>
        <taxon>Bacteria</taxon>
        <taxon>Pseudomonadati</taxon>
        <taxon>Pseudomonadota</taxon>
        <taxon>Betaproteobacteria</taxon>
        <taxon>Burkholderiales</taxon>
        <taxon>Sutterellaceae</taxon>
        <taxon>Parasutterella</taxon>
    </lineage>
</organism>
<evidence type="ECO:0000256" key="1">
    <source>
        <dbReference type="ARBA" id="ARBA00004370"/>
    </source>
</evidence>
<keyword evidence="5 9" id="KW-0653">Protein transport</keyword>
<keyword evidence="4 9" id="KW-0812">Transmembrane</keyword>
<dbReference type="GO" id="GO:0008320">
    <property type="term" value="F:protein transmembrane transporter activity"/>
    <property type="evidence" value="ECO:0007669"/>
    <property type="project" value="UniProtKB-UniRule"/>
</dbReference>
<keyword evidence="11" id="KW-1185">Reference proteome</keyword>
<dbReference type="GO" id="GO:0005886">
    <property type="term" value="C:plasma membrane"/>
    <property type="evidence" value="ECO:0007669"/>
    <property type="project" value="UniProtKB-UniRule"/>
</dbReference>
<comment type="subunit">
    <text evidence="9">Component of the Sec protein translocase complex. Heterotrimer consisting of SecY, SecE and SecG subunits. The heterotrimers can form oligomers, although 1 heterotrimer is thought to be able to translocate proteins. Interacts with the ribosome. Interacts with SecDF, and other proteins may be involved. Interacts with SecA.</text>
</comment>
<evidence type="ECO:0000313" key="10">
    <source>
        <dbReference type="EMBL" id="MVX57054.1"/>
    </source>
</evidence>
<dbReference type="PANTHER" id="PTHR33910">
    <property type="entry name" value="PROTEIN TRANSLOCASE SUBUNIT SECE"/>
    <property type="match status" value="1"/>
</dbReference>
<dbReference type="RefSeq" id="WP_160335487.1">
    <property type="nucleotide sequence ID" value="NZ_CALPCV010000018.1"/>
</dbReference>
<comment type="caution">
    <text evidence="10">The sequence shown here is derived from an EMBL/GenBank/DDBJ whole genome shotgun (WGS) entry which is preliminary data.</text>
</comment>
<feature type="transmembrane region" description="Helical" evidence="9">
    <location>
        <begin position="16"/>
        <end position="36"/>
    </location>
</feature>